<name>A0ACC1MPA6_9PEZI</name>
<keyword evidence="2" id="KW-1185">Reference proteome</keyword>
<evidence type="ECO:0000313" key="2">
    <source>
        <dbReference type="Proteomes" id="UP001143856"/>
    </source>
</evidence>
<protein>
    <submittedName>
        <fullName evidence="1">Uncharacterized protein</fullName>
    </submittedName>
</protein>
<proteinExistence type="predicted"/>
<comment type="caution">
    <text evidence="1">The sequence shown here is derived from an EMBL/GenBank/DDBJ whole genome shotgun (WGS) entry which is preliminary data.</text>
</comment>
<reference evidence="1" key="1">
    <citation type="submission" date="2022-10" db="EMBL/GenBank/DDBJ databases">
        <title>Genome Sequence of Xylaria curta.</title>
        <authorList>
            <person name="Buettner E."/>
        </authorList>
    </citation>
    <scope>NUCLEOTIDE SEQUENCE</scope>
    <source>
        <strain evidence="1">Babe10</strain>
    </source>
</reference>
<accession>A0ACC1MPA6</accession>
<dbReference type="Proteomes" id="UP001143856">
    <property type="component" value="Unassembled WGS sequence"/>
</dbReference>
<gene>
    <name evidence="1" type="ORF">NUW58_g10279</name>
</gene>
<evidence type="ECO:0000313" key="1">
    <source>
        <dbReference type="EMBL" id="KAJ2968166.1"/>
    </source>
</evidence>
<dbReference type="EMBL" id="JAPDGR010004411">
    <property type="protein sequence ID" value="KAJ2968166.1"/>
    <property type="molecule type" value="Genomic_DNA"/>
</dbReference>
<organism evidence="1 2">
    <name type="scientific">Xylaria curta</name>
    <dbReference type="NCBI Taxonomy" id="42375"/>
    <lineage>
        <taxon>Eukaryota</taxon>
        <taxon>Fungi</taxon>
        <taxon>Dikarya</taxon>
        <taxon>Ascomycota</taxon>
        <taxon>Pezizomycotina</taxon>
        <taxon>Sordariomycetes</taxon>
        <taxon>Xylariomycetidae</taxon>
        <taxon>Xylariales</taxon>
        <taxon>Xylariaceae</taxon>
        <taxon>Xylaria</taxon>
    </lineage>
</organism>
<sequence length="90" mass="9621">MSGSWKDVVKNGWHPEKSGTTLKSQVPASLTKRRKFGMSEDVAGEYAIHGGGVPIRVAGVEGIVAVVVVSGLKQHEDHGVIVDVINSNWE</sequence>